<accession>A0ABR1V8G6</accession>
<organism evidence="2 3">
    <name type="scientific">Apiospora saccharicola</name>
    <dbReference type="NCBI Taxonomy" id="335842"/>
    <lineage>
        <taxon>Eukaryota</taxon>
        <taxon>Fungi</taxon>
        <taxon>Dikarya</taxon>
        <taxon>Ascomycota</taxon>
        <taxon>Pezizomycotina</taxon>
        <taxon>Sordariomycetes</taxon>
        <taxon>Xylariomycetidae</taxon>
        <taxon>Amphisphaeriales</taxon>
        <taxon>Apiosporaceae</taxon>
        <taxon>Apiospora</taxon>
    </lineage>
</organism>
<feature type="region of interest" description="Disordered" evidence="1">
    <location>
        <begin position="59"/>
        <end position="117"/>
    </location>
</feature>
<protein>
    <submittedName>
        <fullName evidence="2">Uncharacterized protein</fullName>
    </submittedName>
</protein>
<evidence type="ECO:0000313" key="2">
    <source>
        <dbReference type="EMBL" id="KAK8067496.1"/>
    </source>
</evidence>
<sequence>MYSGTLEQQLGRAAQQQQQQQQEHHHNGDFVMQKYLLLQNQHDELQQHMHELCPLYTTSSTAVTSPSSSPTRMLNPRSSNSSISSQSSNGSSVASLSPPRSRQHRRRSSIPPASNGNVCGVYSQLAPVLDEEVMHEMAADEQMLCDVNEGIKRALTELLNCDKVRQDRAMRSWVQTRLMDTERELRTGRRRRSNGGPVDY</sequence>
<name>A0ABR1V8G6_9PEZI</name>
<proteinExistence type="predicted"/>
<gene>
    <name evidence="2" type="ORF">PG996_006608</name>
</gene>
<feature type="region of interest" description="Disordered" evidence="1">
    <location>
        <begin position="1"/>
        <end position="25"/>
    </location>
</feature>
<evidence type="ECO:0000256" key="1">
    <source>
        <dbReference type="SAM" id="MobiDB-lite"/>
    </source>
</evidence>
<dbReference type="Proteomes" id="UP001446871">
    <property type="component" value="Unassembled WGS sequence"/>
</dbReference>
<dbReference type="EMBL" id="JAQQWM010000004">
    <property type="protein sequence ID" value="KAK8067496.1"/>
    <property type="molecule type" value="Genomic_DNA"/>
</dbReference>
<reference evidence="2 3" key="1">
    <citation type="submission" date="2023-01" db="EMBL/GenBank/DDBJ databases">
        <title>Analysis of 21 Apiospora genomes using comparative genomics revels a genus with tremendous synthesis potential of carbohydrate active enzymes and secondary metabolites.</title>
        <authorList>
            <person name="Sorensen T."/>
        </authorList>
    </citation>
    <scope>NUCLEOTIDE SEQUENCE [LARGE SCALE GENOMIC DNA]</scope>
    <source>
        <strain evidence="2 3">CBS 83171</strain>
    </source>
</reference>
<feature type="compositionally biased region" description="Low complexity" evidence="1">
    <location>
        <begin position="78"/>
        <end position="100"/>
    </location>
</feature>
<feature type="compositionally biased region" description="Low complexity" evidence="1">
    <location>
        <begin position="59"/>
        <end position="71"/>
    </location>
</feature>
<keyword evidence="3" id="KW-1185">Reference proteome</keyword>
<evidence type="ECO:0000313" key="3">
    <source>
        <dbReference type="Proteomes" id="UP001446871"/>
    </source>
</evidence>
<comment type="caution">
    <text evidence="2">The sequence shown here is derived from an EMBL/GenBank/DDBJ whole genome shotgun (WGS) entry which is preliminary data.</text>
</comment>